<protein>
    <submittedName>
        <fullName evidence="1">Uncharacterized protein</fullName>
    </submittedName>
</protein>
<gene>
    <name evidence="1" type="ORF">LCGC14_0244650</name>
</gene>
<dbReference type="AlphaFoldDB" id="A0A0F9XB39"/>
<name>A0A0F9XB39_9ZZZZ</name>
<evidence type="ECO:0000313" key="1">
    <source>
        <dbReference type="EMBL" id="KKN88858.1"/>
    </source>
</evidence>
<organism evidence="1">
    <name type="scientific">marine sediment metagenome</name>
    <dbReference type="NCBI Taxonomy" id="412755"/>
    <lineage>
        <taxon>unclassified sequences</taxon>
        <taxon>metagenomes</taxon>
        <taxon>ecological metagenomes</taxon>
    </lineage>
</organism>
<dbReference type="EMBL" id="LAZR01000125">
    <property type="protein sequence ID" value="KKN88858.1"/>
    <property type="molecule type" value="Genomic_DNA"/>
</dbReference>
<proteinExistence type="predicted"/>
<sequence length="116" mass="13154">MKCKQCRQPGSPITNLLGRLDGLKSVSVLSACSGYDYEGHHNLPEHPFILFTVKDLRTLENLRQKVMSSLTVPVSITFNGANQFLFEIALPQDWPNRDEMLISVWGAIDSRMKDFE</sequence>
<reference evidence="1" key="1">
    <citation type="journal article" date="2015" name="Nature">
        <title>Complex archaea that bridge the gap between prokaryotes and eukaryotes.</title>
        <authorList>
            <person name="Spang A."/>
            <person name="Saw J.H."/>
            <person name="Jorgensen S.L."/>
            <person name="Zaremba-Niedzwiedzka K."/>
            <person name="Martijn J."/>
            <person name="Lind A.E."/>
            <person name="van Eijk R."/>
            <person name="Schleper C."/>
            <person name="Guy L."/>
            <person name="Ettema T.J."/>
        </authorList>
    </citation>
    <scope>NUCLEOTIDE SEQUENCE</scope>
</reference>
<accession>A0A0F9XB39</accession>
<comment type="caution">
    <text evidence="1">The sequence shown here is derived from an EMBL/GenBank/DDBJ whole genome shotgun (WGS) entry which is preliminary data.</text>
</comment>